<protein>
    <submittedName>
        <fullName evidence="8">Carcinoembryonic antigen-related cell adhesion molecule 21-like</fullName>
    </submittedName>
</protein>
<dbReference type="InterPro" id="IPR050831">
    <property type="entry name" value="CEA_cell_adhesion"/>
</dbReference>
<keyword evidence="1" id="KW-0732">Signal</keyword>
<evidence type="ECO:0000256" key="3">
    <source>
        <dbReference type="ARBA" id="ARBA00023319"/>
    </source>
</evidence>
<keyword evidence="5" id="KW-1133">Transmembrane helix</keyword>
<feature type="non-terminal residue" evidence="8">
    <location>
        <position position="1"/>
    </location>
</feature>
<reference evidence="8" key="1">
    <citation type="submission" date="2025-08" db="UniProtKB">
        <authorList>
            <consortium name="RefSeq"/>
        </authorList>
    </citation>
    <scope>IDENTIFICATION</scope>
</reference>
<dbReference type="InterPro" id="IPR003599">
    <property type="entry name" value="Ig_sub"/>
</dbReference>
<evidence type="ECO:0000313" key="7">
    <source>
        <dbReference type="Proteomes" id="UP000694915"/>
    </source>
</evidence>
<dbReference type="PANTHER" id="PTHR44427:SF1">
    <property type="entry name" value="CARCINOEMBRYONIC ANTIGEN-RELATED CELL ADHESION MOLECULE 1"/>
    <property type="match status" value="1"/>
</dbReference>
<proteinExistence type="inferred from homology"/>
<evidence type="ECO:0000259" key="6">
    <source>
        <dbReference type="PROSITE" id="PS50835"/>
    </source>
</evidence>
<accession>A0ABM1AZ72</accession>
<evidence type="ECO:0000313" key="8">
    <source>
        <dbReference type="RefSeq" id="XP_013211043.1"/>
    </source>
</evidence>
<evidence type="ECO:0000256" key="5">
    <source>
        <dbReference type="SAM" id="Phobius"/>
    </source>
</evidence>
<keyword evidence="7" id="KW-1185">Reference proteome</keyword>
<feature type="domain" description="Ig-like" evidence="6">
    <location>
        <begin position="125"/>
        <end position="209"/>
    </location>
</feature>
<keyword evidence="5" id="KW-0472">Membrane</keyword>
<keyword evidence="3" id="KW-0393">Immunoglobulin domain</keyword>
<dbReference type="InterPro" id="IPR013783">
    <property type="entry name" value="Ig-like_fold"/>
</dbReference>
<dbReference type="Proteomes" id="UP000694915">
    <property type="component" value="Unplaced"/>
</dbReference>
<evidence type="ECO:0000256" key="4">
    <source>
        <dbReference type="ARBA" id="ARBA00038222"/>
    </source>
</evidence>
<dbReference type="InterPro" id="IPR007110">
    <property type="entry name" value="Ig-like_dom"/>
</dbReference>
<evidence type="ECO:0000256" key="1">
    <source>
        <dbReference type="ARBA" id="ARBA00022729"/>
    </source>
</evidence>
<name>A0ABM1AZ72_MICOH</name>
<dbReference type="Pfam" id="PF13927">
    <property type="entry name" value="Ig_3"/>
    <property type="match status" value="1"/>
</dbReference>
<feature type="transmembrane region" description="Helical" evidence="5">
    <location>
        <begin position="222"/>
        <end position="244"/>
    </location>
</feature>
<dbReference type="SUPFAM" id="SSF48726">
    <property type="entry name" value="Immunoglobulin"/>
    <property type="match status" value="2"/>
</dbReference>
<dbReference type="PANTHER" id="PTHR44427">
    <property type="entry name" value="CARCINOEMBRYONIC ANTIGEN-RELATED CELL ADHESION MOLECULE 19"/>
    <property type="match status" value="1"/>
</dbReference>
<dbReference type="InterPro" id="IPR013106">
    <property type="entry name" value="Ig_V-set"/>
</dbReference>
<keyword evidence="2" id="KW-0325">Glycoprotein</keyword>
<evidence type="ECO:0000256" key="2">
    <source>
        <dbReference type="ARBA" id="ARBA00023180"/>
    </source>
</evidence>
<dbReference type="Gene3D" id="2.60.40.10">
    <property type="entry name" value="Immunoglobulins"/>
    <property type="match status" value="2"/>
</dbReference>
<dbReference type="GeneID" id="102000244"/>
<keyword evidence="5" id="KW-0812">Transmembrane</keyword>
<dbReference type="InterPro" id="IPR003598">
    <property type="entry name" value="Ig_sub2"/>
</dbReference>
<dbReference type="SMART" id="SM00408">
    <property type="entry name" value="IGc2"/>
    <property type="match status" value="1"/>
</dbReference>
<gene>
    <name evidence="8" type="primary">LOC102000244</name>
</gene>
<dbReference type="PROSITE" id="PS50835">
    <property type="entry name" value="IG_LIKE"/>
    <property type="match status" value="1"/>
</dbReference>
<sequence>SLLIYWSSPTTAQVSLEAVPPHVAEGANVLILVHNMPETPRSFFWYKGQNVDNSKEIARFITSANANTPGPAYSGRETIYPDGSLLFQNVTQKDTGTYMLQMLMQNYDFMKLCVQFHVHQPVTKPSIQVTNTTVKNRVAVFLTCSSKDTGISIHWLFNEQRLTLKHRMKLSLDHSTLTIDPVKSKDSGKYQCEVSNPVSSKRSDPIQLDIIGDPGLSEDATAGIIVGSVAGVTLIAALACFHCFKKK</sequence>
<dbReference type="InterPro" id="IPR036179">
    <property type="entry name" value="Ig-like_dom_sf"/>
</dbReference>
<dbReference type="CDD" id="cd05740">
    <property type="entry name" value="IgI_hCEACAM_2_4_6_like"/>
    <property type="match status" value="1"/>
</dbReference>
<dbReference type="CDD" id="cd05774">
    <property type="entry name" value="IgV_CEACAM_D1"/>
    <property type="match status" value="1"/>
</dbReference>
<dbReference type="SMART" id="SM00409">
    <property type="entry name" value="IG"/>
    <property type="match status" value="2"/>
</dbReference>
<dbReference type="Pfam" id="PF07686">
    <property type="entry name" value="V-set"/>
    <property type="match status" value="1"/>
</dbReference>
<comment type="similarity">
    <text evidence="4">Belongs to the immunoglobulin superfamily. CEA family.</text>
</comment>
<organism evidence="7 8">
    <name type="scientific">Microtus ochrogaster</name>
    <name type="common">Prairie vole</name>
    <dbReference type="NCBI Taxonomy" id="79684"/>
    <lineage>
        <taxon>Eukaryota</taxon>
        <taxon>Metazoa</taxon>
        <taxon>Chordata</taxon>
        <taxon>Craniata</taxon>
        <taxon>Vertebrata</taxon>
        <taxon>Euteleostomi</taxon>
        <taxon>Mammalia</taxon>
        <taxon>Eutheria</taxon>
        <taxon>Euarchontoglires</taxon>
        <taxon>Glires</taxon>
        <taxon>Rodentia</taxon>
        <taxon>Myomorpha</taxon>
        <taxon>Muroidea</taxon>
        <taxon>Cricetidae</taxon>
        <taxon>Arvicolinae</taxon>
        <taxon>Microtus</taxon>
    </lineage>
</organism>
<dbReference type="RefSeq" id="XP_013211043.1">
    <property type="nucleotide sequence ID" value="XM_013355589.1"/>
</dbReference>